<sequence>MEYPFNQKTCSFRQGPFTIRLNRRHLIQMFRAIYFIVHRILCRGLVINIQTFMTNVQKAHKVCNCLISDGLYLGYTIT</sequence>
<name>A0A2G5DMI1_AQUCA</name>
<gene>
    <name evidence="1" type="ORF">AQUCO_01700368v1</name>
</gene>
<dbReference type="InParanoid" id="A0A2G5DMI1"/>
<organism evidence="1 2">
    <name type="scientific">Aquilegia coerulea</name>
    <name type="common">Rocky mountain columbine</name>
    <dbReference type="NCBI Taxonomy" id="218851"/>
    <lineage>
        <taxon>Eukaryota</taxon>
        <taxon>Viridiplantae</taxon>
        <taxon>Streptophyta</taxon>
        <taxon>Embryophyta</taxon>
        <taxon>Tracheophyta</taxon>
        <taxon>Spermatophyta</taxon>
        <taxon>Magnoliopsida</taxon>
        <taxon>Ranunculales</taxon>
        <taxon>Ranunculaceae</taxon>
        <taxon>Thalictroideae</taxon>
        <taxon>Aquilegia</taxon>
    </lineage>
</organism>
<dbReference type="Proteomes" id="UP000230069">
    <property type="component" value="Unassembled WGS sequence"/>
</dbReference>
<evidence type="ECO:0000313" key="1">
    <source>
        <dbReference type="EMBL" id="PIA44722.1"/>
    </source>
</evidence>
<evidence type="ECO:0000313" key="2">
    <source>
        <dbReference type="Proteomes" id="UP000230069"/>
    </source>
</evidence>
<protein>
    <submittedName>
        <fullName evidence="1">Uncharacterized protein</fullName>
    </submittedName>
</protein>
<proteinExistence type="predicted"/>
<dbReference type="EMBL" id="KZ305034">
    <property type="protein sequence ID" value="PIA44722.1"/>
    <property type="molecule type" value="Genomic_DNA"/>
</dbReference>
<dbReference type="AlphaFoldDB" id="A0A2G5DMI1"/>
<keyword evidence="2" id="KW-1185">Reference proteome</keyword>
<accession>A0A2G5DMI1</accession>
<reference evidence="1 2" key="1">
    <citation type="submission" date="2017-09" db="EMBL/GenBank/DDBJ databases">
        <title>WGS assembly of Aquilegia coerulea Goldsmith.</title>
        <authorList>
            <person name="Hodges S."/>
            <person name="Kramer E."/>
            <person name="Nordborg M."/>
            <person name="Tomkins J."/>
            <person name="Borevitz J."/>
            <person name="Derieg N."/>
            <person name="Yan J."/>
            <person name="Mihaltcheva S."/>
            <person name="Hayes R.D."/>
            <person name="Rokhsar D."/>
        </authorList>
    </citation>
    <scope>NUCLEOTIDE SEQUENCE [LARGE SCALE GENOMIC DNA]</scope>
    <source>
        <strain evidence="2">cv. Goldsmith</strain>
    </source>
</reference>